<dbReference type="AlphaFoldDB" id="A0AAV7HHP0"/>
<dbReference type="Proteomes" id="UP000826195">
    <property type="component" value="Unassembled WGS sequence"/>
</dbReference>
<reference evidence="1 2" key="1">
    <citation type="journal article" date="2021" name="J. Hered.">
        <title>A chromosome-level genome assembly of the parasitoid wasp, Cotesia glomerata (Hymenoptera: Braconidae).</title>
        <authorList>
            <person name="Pinto B.J."/>
            <person name="Weis J.J."/>
            <person name="Gamble T."/>
            <person name="Ode P.J."/>
            <person name="Paul R."/>
            <person name="Zaspel J.M."/>
        </authorList>
    </citation>
    <scope>NUCLEOTIDE SEQUENCE [LARGE SCALE GENOMIC DNA]</scope>
    <source>
        <strain evidence="1">CgM1</strain>
    </source>
</reference>
<protein>
    <submittedName>
        <fullName evidence="1">Uncharacterized protein</fullName>
    </submittedName>
</protein>
<comment type="caution">
    <text evidence="1">The sequence shown here is derived from an EMBL/GenBank/DDBJ whole genome shotgun (WGS) entry which is preliminary data.</text>
</comment>
<name>A0AAV7HHP0_COTGL</name>
<sequence>MLKEINEILYKELKKYLNENSIYLFSLIAGVSRDPEDSSESNKQKSQIELILPEEDRKNFGELPNFDDDGGFRFTPIKFNFRPIQTDDSFIPFFSGFQELERL</sequence>
<accession>A0AAV7HHP0</accession>
<proteinExistence type="predicted"/>
<dbReference type="EMBL" id="JAHXZJ010002609">
    <property type="protein sequence ID" value="KAH0539611.1"/>
    <property type="molecule type" value="Genomic_DNA"/>
</dbReference>
<gene>
    <name evidence="1" type="ORF">KQX54_006126</name>
</gene>
<evidence type="ECO:0000313" key="1">
    <source>
        <dbReference type="EMBL" id="KAH0539611.1"/>
    </source>
</evidence>
<keyword evidence="2" id="KW-1185">Reference proteome</keyword>
<evidence type="ECO:0000313" key="2">
    <source>
        <dbReference type="Proteomes" id="UP000826195"/>
    </source>
</evidence>
<organism evidence="1 2">
    <name type="scientific">Cotesia glomerata</name>
    <name type="common">Lepidopteran parasitic wasp</name>
    <name type="synonym">Apanteles glomeratus</name>
    <dbReference type="NCBI Taxonomy" id="32391"/>
    <lineage>
        <taxon>Eukaryota</taxon>
        <taxon>Metazoa</taxon>
        <taxon>Ecdysozoa</taxon>
        <taxon>Arthropoda</taxon>
        <taxon>Hexapoda</taxon>
        <taxon>Insecta</taxon>
        <taxon>Pterygota</taxon>
        <taxon>Neoptera</taxon>
        <taxon>Endopterygota</taxon>
        <taxon>Hymenoptera</taxon>
        <taxon>Apocrita</taxon>
        <taxon>Ichneumonoidea</taxon>
        <taxon>Braconidae</taxon>
        <taxon>Microgastrinae</taxon>
        <taxon>Cotesia</taxon>
    </lineage>
</organism>